<evidence type="ECO:0000313" key="3">
    <source>
        <dbReference type="EMBL" id="MXO55117.1"/>
    </source>
</evidence>
<sequence length="103" mass="10971">MTQACDDEWEQLARNLIRGQLMTRGMSYAALRDALAGIGVEDTEGAIKSKMSRGRFSAVFFLQCMTAIGVDWLQLPGAPDGPGAFAIGKHGAQALAKKSPGEN</sequence>
<comment type="caution">
    <text evidence="3">The sequence shown here is derived from an EMBL/GenBank/DDBJ whole genome shotgun (WGS) entry which is preliminary data.</text>
</comment>
<keyword evidence="4" id="KW-1185">Reference proteome</keyword>
<accession>A0A844YCG7</accession>
<reference evidence="3 4" key="1">
    <citation type="submission" date="2019-12" db="EMBL/GenBank/DDBJ databases">
        <title>Genomic-based taxomic classification of the family Erythrobacteraceae.</title>
        <authorList>
            <person name="Xu L."/>
        </authorList>
    </citation>
    <scope>NUCLEOTIDE SEQUENCE [LARGE SCALE GENOMIC DNA]</scope>
    <source>
        <strain evidence="3 4">JCM 17468</strain>
    </source>
</reference>
<evidence type="ECO:0000313" key="4">
    <source>
        <dbReference type="Proteomes" id="UP000430272"/>
    </source>
</evidence>
<dbReference type="Pfam" id="PF20075">
    <property type="entry name" value="DUF6471"/>
    <property type="match status" value="1"/>
</dbReference>
<dbReference type="RefSeq" id="WP_160661992.1">
    <property type="nucleotide sequence ID" value="NZ_BAABDV010000004.1"/>
</dbReference>
<dbReference type="Proteomes" id="UP000430272">
    <property type="component" value="Unassembled WGS sequence"/>
</dbReference>
<name>A0A844YCG7_9SPHN</name>
<evidence type="ECO:0000259" key="2">
    <source>
        <dbReference type="Pfam" id="PF20075"/>
    </source>
</evidence>
<dbReference type="EMBL" id="WTYD01000004">
    <property type="protein sequence ID" value="MXO55117.1"/>
    <property type="molecule type" value="Genomic_DNA"/>
</dbReference>
<gene>
    <name evidence="3" type="ORF">GRI47_14020</name>
</gene>
<dbReference type="InterPro" id="IPR045526">
    <property type="entry name" value="DUF6471"/>
</dbReference>
<keyword evidence="1" id="KW-0472">Membrane</keyword>
<dbReference type="AlphaFoldDB" id="A0A844YCG7"/>
<keyword evidence="1" id="KW-0812">Transmembrane</keyword>
<evidence type="ECO:0000256" key="1">
    <source>
        <dbReference type="SAM" id="Phobius"/>
    </source>
</evidence>
<keyword evidence="1" id="KW-1133">Transmembrane helix</keyword>
<protein>
    <recommendedName>
        <fullName evidence="2">DUF6471 domain-containing protein</fullName>
    </recommendedName>
</protein>
<feature type="domain" description="DUF6471" evidence="2">
    <location>
        <begin position="9"/>
        <end position="73"/>
    </location>
</feature>
<proteinExistence type="predicted"/>
<organism evidence="3 4">
    <name type="scientific">Qipengyuania pelagi</name>
    <dbReference type="NCBI Taxonomy" id="994320"/>
    <lineage>
        <taxon>Bacteria</taxon>
        <taxon>Pseudomonadati</taxon>
        <taxon>Pseudomonadota</taxon>
        <taxon>Alphaproteobacteria</taxon>
        <taxon>Sphingomonadales</taxon>
        <taxon>Erythrobacteraceae</taxon>
        <taxon>Qipengyuania</taxon>
    </lineage>
</organism>
<dbReference type="OrthoDB" id="9808716at2"/>
<feature type="transmembrane region" description="Helical" evidence="1">
    <location>
        <begin position="56"/>
        <end position="75"/>
    </location>
</feature>